<gene>
    <name evidence="2" type="ORF">SAMEA3906486_02311</name>
</gene>
<evidence type="ECO:0000259" key="1">
    <source>
        <dbReference type="Pfam" id="PF05598"/>
    </source>
</evidence>
<dbReference type="Pfam" id="PF05598">
    <property type="entry name" value="DUF772"/>
    <property type="match status" value="1"/>
</dbReference>
<dbReference type="STRING" id="288768.SAMEA3906486_02311"/>
<dbReference type="OrthoDB" id="111180at2"/>
<protein>
    <submittedName>
        <fullName evidence="2">Transposase domain (DUF772)</fullName>
    </submittedName>
</protein>
<evidence type="ECO:0000313" key="2">
    <source>
        <dbReference type="EMBL" id="SAI69119.1"/>
    </source>
</evidence>
<keyword evidence="3" id="KW-1185">Reference proteome</keyword>
<proteinExistence type="predicted"/>
<accession>A0A157SFF7</accession>
<dbReference type="EMBL" id="FKIF01000006">
    <property type="protein sequence ID" value="SAI69119.1"/>
    <property type="molecule type" value="Genomic_DNA"/>
</dbReference>
<sequence length="204" mass="22986">MTRKTNLGSTSLKKRLGELAKSAWQYPVSISRYGAPWVWIVSHGMWMKRIGLTGSVPDHHPLLKLRDHIDEVLYRHATFLKRAAASGNVNMLPNYLMRAMVLQVLYGIEDAAMLHERIGYNLLFRRFVGLDADYPDPDPFIQDLAALRQSEGVLALLERMLANAPLAEIADHAGIPVDLALLRKWRDMPGSILKSKTDDSKEPS</sequence>
<reference evidence="2 3" key="1">
    <citation type="submission" date="2016-04" db="EMBL/GenBank/DDBJ databases">
        <authorList>
            <consortium name="Pathogen Informatics"/>
        </authorList>
    </citation>
    <scope>NUCLEOTIDE SEQUENCE [LARGE SCALE GENOMIC DNA]</scope>
    <source>
        <strain evidence="2 3">H050680373</strain>
    </source>
</reference>
<name>A0A157SFF7_9BORD</name>
<dbReference type="RefSeq" id="WP_066126923.1">
    <property type="nucleotide sequence ID" value="NZ_FKIF01000006.1"/>
</dbReference>
<organism evidence="2 3">
    <name type="scientific">Bordetella ansorpii</name>
    <dbReference type="NCBI Taxonomy" id="288768"/>
    <lineage>
        <taxon>Bacteria</taxon>
        <taxon>Pseudomonadati</taxon>
        <taxon>Pseudomonadota</taxon>
        <taxon>Betaproteobacteria</taxon>
        <taxon>Burkholderiales</taxon>
        <taxon>Alcaligenaceae</taxon>
        <taxon>Bordetella</taxon>
    </lineage>
</organism>
<dbReference type="Proteomes" id="UP000076848">
    <property type="component" value="Unassembled WGS sequence"/>
</dbReference>
<dbReference type="AlphaFoldDB" id="A0A157SFF7"/>
<evidence type="ECO:0000313" key="3">
    <source>
        <dbReference type="Proteomes" id="UP000076848"/>
    </source>
</evidence>
<feature type="domain" description="Transposase InsH N-terminal" evidence="1">
    <location>
        <begin position="55"/>
        <end position="138"/>
    </location>
</feature>
<dbReference type="InterPro" id="IPR008490">
    <property type="entry name" value="Transposase_InsH_N"/>
</dbReference>